<dbReference type="InterPro" id="IPR002109">
    <property type="entry name" value="Glutaredoxin"/>
</dbReference>
<dbReference type="RefSeq" id="XP_020067407.1">
    <property type="nucleotide sequence ID" value="XM_020206283.1"/>
</dbReference>
<comment type="catalytic activity">
    <reaction evidence="7">
        <text>RX + glutathione = an S-substituted glutathione + a halide anion + H(+)</text>
        <dbReference type="Rhea" id="RHEA:16437"/>
        <dbReference type="ChEBI" id="CHEBI:15378"/>
        <dbReference type="ChEBI" id="CHEBI:16042"/>
        <dbReference type="ChEBI" id="CHEBI:17792"/>
        <dbReference type="ChEBI" id="CHEBI:57925"/>
        <dbReference type="ChEBI" id="CHEBI:90779"/>
        <dbReference type="EC" id="2.5.1.18"/>
    </reaction>
</comment>
<evidence type="ECO:0000256" key="4">
    <source>
        <dbReference type="ARBA" id="ARBA00023157"/>
    </source>
</evidence>
<proteinExistence type="predicted"/>
<sequence>MFSYIASWFKSPEVSAELLASVKASTGAHKVVVYSKSTCPYCYSTKQLLKQLNQDAHIVELNQTADGASIQAALAEITGQRTVPNVFINGKHIGGNSDLQELHKQNKLVPLLQ</sequence>
<dbReference type="GO" id="GO:0015038">
    <property type="term" value="F:glutathione disulfide oxidoreductase activity"/>
    <property type="evidence" value="ECO:0007669"/>
    <property type="project" value="TreeGrafter"/>
</dbReference>
<gene>
    <name evidence="9" type="ORF">CANTADRAFT_139598</name>
</gene>
<dbReference type="NCBIfam" id="TIGR02180">
    <property type="entry name" value="GRX_euk"/>
    <property type="match status" value="1"/>
</dbReference>
<dbReference type="PANTHER" id="PTHR45694:SF26">
    <property type="entry name" value="GRX1P"/>
    <property type="match status" value="1"/>
</dbReference>
<dbReference type="STRING" id="984487.A0A1E4SS14"/>
<evidence type="ECO:0000313" key="9">
    <source>
        <dbReference type="EMBL" id="ODV82285.1"/>
    </source>
</evidence>
<dbReference type="GO" id="GO:0004602">
    <property type="term" value="F:glutathione peroxidase activity"/>
    <property type="evidence" value="ECO:0007669"/>
    <property type="project" value="UniProtKB-EC"/>
</dbReference>
<dbReference type="InterPro" id="IPR011899">
    <property type="entry name" value="Glutaredoxin_euk/vir"/>
</dbReference>
<dbReference type="Proteomes" id="UP000094285">
    <property type="component" value="Unassembled WGS sequence"/>
</dbReference>
<dbReference type="InterPro" id="IPR014025">
    <property type="entry name" value="Glutaredoxin_subgr"/>
</dbReference>
<dbReference type="OrthoDB" id="418495at2759"/>
<evidence type="ECO:0000256" key="7">
    <source>
        <dbReference type="ARBA" id="ARBA00047960"/>
    </source>
</evidence>
<dbReference type="GO" id="GO:0034599">
    <property type="term" value="P:cellular response to oxidative stress"/>
    <property type="evidence" value="ECO:0007669"/>
    <property type="project" value="TreeGrafter"/>
</dbReference>
<dbReference type="GO" id="GO:0004364">
    <property type="term" value="F:glutathione transferase activity"/>
    <property type="evidence" value="ECO:0007669"/>
    <property type="project" value="UniProtKB-EC"/>
</dbReference>
<dbReference type="SUPFAM" id="SSF52833">
    <property type="entry name" value="Thioredoxin-like"/>
    <property type="match status" value="1"/>
</dbReference>
<dbReference type="InterPro" id="IPR036249">
    <property type="entry name" value="Thioredoxin-like_sf"/>
</dbReference>
<reference evidence="10" key="1">
    <citation type="submission" date="2016-05" db="EMBL/GenBank/DDBJ databases">
        <title>Comparative genomics of biotechnologically important yeasts.</title>
        <authorList>
            <consortium name="DOE Joint Genome Institute"/>
            <person name="Riley R."/>
            <person name="Haridas S."/>
            <person name="Wolfe K.H."/>
            <person name="Lopes M.R."/>
            <person name="Hittinger C.T."/>
            <person name="Goker M."/>
            <person name="Salamov A."/>
            <person name="Wisecaver J."/>
            <person name="Long T.M."/>
            <person name="Aerts A.L."/>
            <person name="Barry K."/>
            <person name="Choi C."/>
            <person name="Clum A."/>
            <person name="Coughlan A.Y."/>
            <person name="Deshpande S."/>
            <person name="Douglass A.P."/>
            <person name="Hanson S.J."/>
            <person name="Klenk H.-P."/>
            <person name="Labutti K."/>
            <person name="Lapidus A."/>
            <person name="Lindquist E."/>
            <person name="Lipzen A."/>
            <person name="Meier-Kolthoff J.P."/>
            <person name="Ohm R.A."/>
            <person name="Otillar R.P."/>
            <person name="Pangilinan J."/>
            <person name="Peng Y."/>
            <person name="Rokas A."/>
            <person name="Rosa C.A."/>
            <person name="Scheuner C."/>
            <person name="Sibirny A.A."/>
            <person name="Slot J.C."/>
            <person name="Stielow J.B."/>
            <person name="Sun H."/>
            <person name="Kurtzman C.P."/>
            <person name="Blackwell M."/>
            <person name="Grigoriev I.V."/>
            <person name="Jeffries T.W."/>
        </authorList>
    </citation>
    <scope>NUCLEOTIDE SEQUENCE [LARGE SCALE GENOMIC DNA]</scope>
    <source>
        <strain evidence="10">NRRL Y-17324</strain>
    </source>
</reference>
<evidence type="ECO:0000256" key="2">
    <source>
        <dbReference type="ARBA" id="ARBA00022448"/>
    </source>
</evidence>
<dbReference type="AlphaFoldDB" id="A0A1E4SS14"/>
<feature type="domain" description="Glutaredoxin" evidence="8">
    <location>
        <begin position="31"/>
        <end position="93"/>
    </location>
</feature>
<keyword evidence="4" id="KW-1015">Disulfide bond</keyword>
<evidence type="ECO:0000256" key="5">
    <source>
        <dbReference type="ARBA" id="ARBA00023284"/>
    </source>
</evidence>
<organism evidence="9 10">
    <name type="scientific">Suhomyces tanzawaensis NRRL Y-17324</name>
    <dbReference type="NCBI Taxonomy" id="984487"/>
    <lineage>
        <taxon>Eukaryota</taxon>
        <taxon>Fungi</taxon>
        <taxon>Dikarya</taxon>
        <taxon>Ascomycota</taxon>
        <taxon>Saccharomycotina</taxon>
        <taxon>Pichiomycetes</taxon>
        <taxon>Debaryomycetaceae</taxon>
        <taxon>Suhomyces</taxon>
    </lineage>
</organism>
<keyword evidence="10" id="KW-1185">Reference proteome</keyword>
<dbReference type="PANTHER" id="PTHR45694">
    <property type="entry name" value="GLUTAREDOXIN 2"/>
    <property type="match status" value="1"/>
</dbReference>
<evidence type="ECO:0000256" key="6">
    <source>
        <dbReference type="ARBA" id="ARBA00035808"/>
    </source>
</evidence>
<evidence type="ECO:0000259" key="8">
    <source>
        <dbReference type="Pfam" id="PF00462"/>
    </source>
</evidence>
<accession>A0A1E4SS14</accession>
<keyword evidence="3" id="KW-0249">Electron transport</keyword>
<evidence type="ECO:0000313" key="10">
    <source>
        <dbReference type="Proteomes" id="UP000094285"/>
    </source>
</evidence>
<protein>
    <submittedName>
        <fullName evidence="9">Glutaredoxin</fullName>
    </submittedName>
</protein>
<keyword evidence="2" id="KW-0813">Transport</keyword>
<dbReference type="PROSITE" id="PS51354">
    <property type="entry name" value="GLUTAREDOXIN_2"/>
    <property type="match status" value="1"/>
</dbReference>
<dbReference type="PROSITE" id="PS00195">
    <property type="entry name" value="GLUTAREDOXIN_1"/>
    <property type="match status" value="1"/>
</dbReference>
<dbReference type="EMBL" id="KV453909">
    <property type="protein sequence ID" value="ODV82285.1"/>
    <property type="molecule type" value="Genomic_DNA"/>
</dbReference>
<keyword evidence="5" id="KW-0676">Redox-active center</keyword>
<name>A0A1E4SS14_9ASCO</name>
<dbReference type="Gene3D" id="3.40.30.10">
    <property type="entry name" value="Glutaredoxin"/>
    <property type="match status" value="1"/>
</dbReference>
<dbReference type="InterPro" id="IPR011767">
    <property type="entry name" value="GLR_AS"/>
</dbReference>
<dbReference type="FunFam" id="3.40.30.10:FF:000026">
    <property type="entry name" value="Glutaredoxin 2"/>
    <property type="match status" value="1"/>
</dbReference>
<comment type="catalytic activity">
    <reaction evidence="1">
        <text>2 glutathione + H2O2 = glutathione disulfide + 2 H2O</text>
        <dbReference type="Rhea" id="RHEA:16833"/>
        <dbReference type="ChEBI" id="CHEBI:15377"/>
        <dbReference type="ChEBI" id="CHEBI:16240"/>
        <dbReference type="ChEBI" id="CHEBI:57925"/>
        <dbReference type="ChEBI" id="CHEBI:58297"/>
        <dbReference type="EC" id="1.11.1.9"/>
    </reaction>
</comment>
<dbReference type="GO" id="GO:0005737">
    <property type="term" value="C:cytoplasm"/>
    <property type="evidence" value="ECO:0007669"/>
    <property type="project" value="TreeGrafter"/>
</dbReference>
<evidence type="ECO:0000256" key="1">
    <source>
        <dbReference type="ARBA" id="ARBA00000217"/>
    </source>
</evidence>
<dbReference type="GeneID" id="30980420"/>
<comment type="catalytic activity">
    <reaction evidence="6">
        <text>1-chloro-2,4-dinitrobenzene + glutathione = 2,4-dinitrophenyl-S-glutathione + chloride + H(+)</text>
        <dbReference type="Rhea" id="RHEA:51220"/>
        <dbReference type="ChEBI" id="CHEBI:15378"/>
        <dbReference type="ChEBI" id="CHEBI:17996"/>
        <dbReference type="ChEBI" id="CHEBI:34718"/>
        <dbReference type="ChEBI" id="CHEBI:57925"/>
        <dbReference type="ChEBI" id="CHEBI:133977"/>
        <dbReference type="EC" id="2.5.1.18"/>
    </reaction>
</comment>
<dbReference type="PRINTS" id="PR00160">
    <property type="entry name" value="GLUTAREDOXIN"/>
</dbReference>
<dbReference type="CDD" id="cd03419">
    <property type="entry name" value="GRX_GRXh_1_2_like"/>
    <property type="match status" value="1"/>
</dbReference>
<evidence type="ECO:0000256" key="3">
    <source>
        <dbReference type="ARBA" id="ARBA00022982"/>
    </source>
</evidence>
<dbReference type="Pfam" id="PF00462">
    <property type="entry name" value="Glutaredoxin"/>
    <property type="match status" value="1"/>
</dbReference>